<dbReference type="SUPFAM" id="SSF52091">
    <property type="entry name" value="SpoIIaa-like"/>
    <property type="match status" value="1"/>
</dbReference>
<dbReference type="PANTHER" id="PTHR33495">
    <property type="entry name" value="ANTI-SIGMA FACTOR ANTAGONIST TM_1081-RELATED-RELATED"/>
    <property type="match status" value="1"/>
</dbReference>
<evidence type="ECO:0000313" key="3">
    <source>
        <dbReference type="EMBL" id="KRV46713.1"/>
    </source>
</evidence>
<feature type="region of interest" description="Disordered" evidence="1">
    <location>
        <begin position="101"/>
        <end position="138"/>
    </location>
</feature>
<feature type="domain" description="STAS" evidence="2">
    <location>
        <begin position="14"/>
        <end position="97"/>
    </location>
</feature>
<comment type="caution">
    <text evidence="3">The sequence shown here is derived from an EMBL/GenBank/DDBJ whole genome shotgun (WGS) entry which is preliminary data.</text>
</comment>
<dbReference type="EMBL" id="LLZU01000039">
    <property type="protein sequence ID" value="KRV46713.1"/>
    <property type="molecule type" value="Genomic_DNA"/>
</dbReference>
<accession>A0A0T6LL53</accession>
<proteinExistence type="predicted"/>
<dbReference type="RefSeq" id="WP_018382330.1">
    <property type="nucleotide sequence ID" value="NZ_LLZU01000039.1"/>
</dbReference>
<dbReference type="GO" id="GO:0043856">
    <property type="term" value="F:anti-sigma factor antagonist activity"/>
    <property type="evidence" value="ECO:0007669"/>
    <property type="project" value="TreeGrafter"/>
</dbReference>
<dbReference type="InterPro" id="IPR036513">
    <property type="entry name" value="STAS_dom_sf"/>
</dbReference>
<dbReference type="Pfam" id="PF01740">
    <property type="entry name" value="STAS"/>
    <property type="match status" value="1"/>
</dbReference>
<dbReference type="Gene3D" id="3.30.750.24">
    <property type="entry name" value="STAS domain"/>
    <property type="match status" value="1"/>
</dbReference>
<evidence type="ECO:0000256" key="1">
    <source>
        <dbReference type="SAM" id="MobiDB-lite"/>
    </source>
</evidence>
<name>A0A0T6LL53_WENVI</name>
<protein>
    <recommendedName>
        <fullName evidence="2">STAS domain-containing protein</fullName>
    </recommendedName>
</protein>
<sequence length="138" mass="14699">MSHHLDIRLNHRSDGTVYARLSGELDYGNGSALVTKLTDAVGAGHQLLLLDLTGLYFCDSYGLACLLGLRSLATGRGATLRVVGASRQPLRVLRTTGTYQLLAGPEPARDHGSGRAADQGPRREPRPQDEPAPDTPAV</sequence>
<feature type="compositionally biased region" description="Basic and acidic residues" evidence="1">
    <location>
        <begin position="120"/>
        <end position="129"/>
    </location>
</feature>
<dbReference type="OrthoDB" id="5188325at2"/>
<dbReference type="PROSITE" id="PS50801">
    <property type="entry name" value="STAS"/>
    <property type="match status" value="1"/>
</dbReference>
<dbReference type="AlphaFoldDB" id="A0A0T6LL53"/>
<dbReference type="STRING" id="76728.AQ490_12680"/>
<evidence type="ECO:0000313" key="4">
    <source>
        <dbReference type="Proteomes" id="UP000050867"/>
    </source>
</evidence>
<gene>
    <name evidence="3" type="ORF">AQ490_12680</name>
</gene>
<dbReference type="InterPro" id="IPR002645">
    <property type="entry name" value="STAS_dom"/>
</dbReference>
<dbReference type="Proteomes" id="UP000050867">
    <property type="component" value="Unassembled WGS sequence"/>
</dbReference>
<reference evidence="3 4" key="1">
    <citation type="submission" date="2015-10" db="EMBL/GenBank/DDBJ databases">
        <title>Draft genome sequence of pyrrolomycin-producing Streptomyces vitaminophilus.</title>
        <authorList>
            <person name="Graham D.E."/>
            <person name="Mahan K.M."/>
            <person name="Klingeman D.M."/>
            <person name="Hettich R.L."/>
            <person name="Parry R.J."/>
        </authorList>
    </citation>
    <scope>NUCLEOTIDE SEQUENCE [LARGE SCALE GENOMIC DNA]</scope>
    <source>
        <strain evidence="3 4">ATCC 31673</strain>
    </source>
</reference>
<dbReference type="CDD" id="cd07043">
    <property type="entry name" value="STAS_anti-anti-sigma_factors"/>
    <property type="match status" value="1"/>
</dbReference>
<keyword evidence="4" id="KW-1185">Reference proteome</keyword>
<evidence type="ECO:0000259" key="2">
    <source>
        <dbReference type="PROSITE" id="PS50801"/>
    </source>
</evidence>
<organism evidence="3 4">
    <name type="scientific">Wenjunlia vitaminophila</name>
    <name type="common">Streptomyces vitaminophilus</name>
    <dbReference type="NCBI Taxonomy" id="76728"/>
    <lineage>
        <taxon>Bacteria</taxon>
        <taxon>Bacillati</taxon>
        <taxon>Actinomycetota</taxon>
        <taxon>Actinomycetes</taxon>
        <taxon>Kitasatosporales</taxon>
        <taxon>Streptomycetaceae</taxon>
        <taxon>Wenjunlia</taxon>
    </lineage>
</organism>
<dbReference type="PANTHER" id="PTHR33495:SF2">
    <property type="entry name" value="ANTI-SIGMA FACTOR ANTAGONIST TM_1081-RELATED"/>
    <property type="match status" value="1"/>
</dbReference>